<protein>
    <submittedName>
        <fullName evidence="1">Uncharacterized protein</fullName>
    </submittedName>
</protein>
<evidence type="ECO:0000313" key="1">
    <source>
        <dbReference type="EMBL" id="HAT3581468.1"/>
    </source>
</evidence>
<accession>A0A9P3WDW0</accession>
<organism evidence="1 2">
    <name type="scientific">Kluyvera intermedia</name>
    <name type="common">Enterobacter intermedius</name>
    <dbReference type="NCBI Taxonomy" id="61648"/>
    <lineage>
        <taxon>Bacteria</taxon>
        <taxon>Pseudomonadati</taxon>
        <taxon>Pseudomonadota</taxon>
        <taxon>Gammaproteobacteria</taxon>
        <taxon>Enterobacterales</taxon>
        <taxon>Enterobacteriaceae</taxon>
        <taxon>Kluyvera</taxon>
    </lineage>
</organism>
<evidence type="ECO:0000313" key="2">
    <source>
        <dbReference type="Proteomes" id="UP000867740"/>
    </source>
</evidence>
<dbReference type="EMBL" id="DACSUM010000011">
    <property type="protein sequence ID" value="HAT3581468.1"/>
    <property type="molecule type" value="Genomic_DNA"/>
</dbReference>
<comment type="caution">
    <text evidence="1">The sequence shown here is derived from an EMBL/GenBank/DDBJ whole genome shotgun (WGS) entry which is preliminary data.</text>
</comment>
<reference evidence="1" key="1">
    <citation type="journal article" date="2018" name="Genome Biol.">
        <title>SKESA: strategic k-mer extension for scrupulous assemblies.</title>
        <authorList>
            <person name="Souvorov A."/>
            <person name="Agarwala R."/>
            <person name="Lipman D.J."/>
        </authorList>
    </citation>
    <scope>NUCLEOTIDE SEQUENCE</scope>
    <source>
        <strain evidence="1">CAVp300</strain>
    </source>
</reference>
<dbReference type="Proteomes" id="UP000867740">
    <property type="component" value="Unassembled WGS sequence"/>
</dbReference>
<sequence>MTYIKKTTSNGRNMQRVCYVTGHGLTNQRFESFRAFWESEKLEGDHIGVRTKLFQDADQANYQGYSIRMVYKADDEAGLK</sequence>
<reference evidence="1" key="2">
    <citation type="submission" date="2020-10" db="EMBL/GenBank/DDBJ databases">
        <authorList>
            <consortium name="NCBI Pathogen Detection Project"/>
        </authorList>
    </citation>
    <scope>NUCLEOTIDE SEQUENCE</scope>
    <source>
        <strain evidence="1">CAVp300</strain>
    </source>
</reference>
<dbReference type="RefSeq" id="WP_047370600.1">
    <property type="nucleotide sequence ID" value="NZ_CABMNU010000005.1"/>
</dbReference>
<gene>
    <name evidence="1" type="ORF">I8531_001755</name>
</gene>
<dbReference type="AlphaFoldDB" id="A0A9P3WDW0"/>
<proteinExistence type="predicted"/>
<name>A0A9P3WDW0_KLUIN</name>